<name>A0A4Y7U1L4_COPMI</name>
<proteinExistence type="predicted"/>
<accession>A0A4Y7U1L4</accession>
<sequence length="124" mass="13872">MCRAGWFVSAKSSQAYPKAGRLQGLDYQRVRIHPASKLVNLHSIALLLSELVVYAYMDLWPLATYTKQPLGSDIGVHTPIDSEARERSNLTRRIAGPLPAYDRAQDLAKLAEPYLEGSTLFERV</sequence>
<protein>
    <submittedName>
        <fullName evidence="1">Uncharacterized protein</fullName>
    </submittedName>
</protein>
<keyword evidence="2" id="KW-1185">Reference proteome</keyword>
<comment type="caution">
    <text evidence="1">The sequence shown here is derived from an EMBL/GenBank/DDBJ whole genome shotgun (WGS) entry which is preliminary data.</text>
</comment>
<evidence type="ECO:0000313" key="1">
    <source>
        <dbReference type="EMBL" id="TEB40131.1"/>
    </source>
</evidence>
<reference evidence="1 2" key="1">
    <citation type="journal article" date="2019" name="Nat. Ecol. Evol.">
        <title>Megaphylogeny resolves global patterns of mushroom evolution.</title>
        <authorList>
            <person name="Varga T."/>
            <person name="Krizsan K."/>
            <person name="Foldi C."/>
            <person name="Dima B."/>
            <person name="Sanchez-Garcia M."/>
            <person name="Sanchez-Ramirez S."/>
            <person name="Szollosi G.J."/>
            <person name="Szarkandi J.G."/>
            <person name="Papp V."/>
            <person name="Albert L."/>
            <person name="Andreopoulos W."/>
            <person name="Angelini C."/>
            <person name="Antonin V."/>
            <person name="Barry K.W."/>
            <person name="Bougher N.L."/>
            <person name="Buchanan P."/>
            <person name="Buyck B."/>
            <person name="Bense V."/>
            <person name="Catcheside P."/>
            <person name="Chovatia M."/>
            <person name="Cooper J."/>
            <person name="Damon W."/>
            <person name="Desjardin D."/>
            <person name="Finy P."/>
            <person name="Geml J."/>
            <person name="Haridas S."/>
            <person name="Hughes K."/>
            <person name="Justo A."/>
            <person name="Karasinski D."/>
            <person name="Kautmanova I."/>
            <person name="Kiss B."/>
            <person name="Kocsube S."/>
            <person name="Kotiranta H."/>
            <person name="LaButti K.M."/>
            <person name="Lechner B.E."/>
            <person name="Liimatainen K."/>
            <person name="Lipzen A."/>
            <person name="Lukacs Z."/>
            <person name="Mihaltcheva S."/>
            <person name="Morgado L.N."/>
            <person name="Niskanen T."/>
            <person name="Noordeloos M.E."/>
            <person name="Ohm R.A."/>
            <person name="Ortiz-Santana B."/>
            <person name="Ovrebo C."/>
            <person name="Racz N."/>
            <person name="Riley R."/>
            <person name="Savchenko A."/>
            <person name="Shiryaev A."/>
            <person name="Soop K."/>
            <person name="Spirin V."/>
            <person name="Szebenyi C."/>
            <person name="Tomsovsky M."/>
            <person name="Tulloss R.E."/>
            <person name="Uehling J."/>
            <person name="Grigoriev I.V."/>
            <person name="Vagvolgyi C."/>
            <person name="Papp T."/>
            <person name="Martin F.M."/>
            <person name="Miettinen O."/>
            <person name="Hibbett D.S."/>
            <person name="Nagy L.G."/>
        </authorList>
    </citation>
    <scope>NUCLEOTIDE SEQUENCE [LARGE SCALE GENOMIC DNA]</scope>
    <source>
        <strain evidence="1 2">FP101781</strain>
    </source>
</reference>
<evidence type="ECO:0000313" key="2">
    <source>
        <dbReference type="Proteomes" id="UP000298030"/>
    </source>
</evidence>
<dbReference type="AlphaFoldDB" id="A0A4Y7U1L4"/>
<gene>
    <name evidence="1" type="ORF">FA13DRAFT_56133</name>
</gene>
<organism evidence="1 2">
    <name type="scientific">Coprinellus micaceus</name>
    <name type="common">Glistening ink-cap mushroom</name>
    <name type="synonym">Coprinus micaceus</name>
    <dbReference type="NCBI Taxonomy" id="71717"/>
    <lineage>
        <taxon>Eukaryota</taxon>
        <taxon>Fungi</taxon>
        <taxon>Dikarya</taxon>
        <taxon>Basidiomycota</taxon>
        <taxon>Agaricomycotina</taxon>
        <taxon>Agaricomycetes</taxon>
        <taxon>Agaricomycetidae</taxon>
        <taxon>Agaricales</taxon>
        <taxon>Agaricineae</taxon>
        <taxon>Psathyrellaceae</taxon>
        <taxon>Coprinellus</taxon>
    </lineage>
</organism>
<dbReference type="Proteomes" id="UP000298030">
    <property type="component" value="Unassembled WGS sequence"/>
</dbReference>
<dbReference type="EMBL" id="QPFP01000001">
    <property type="protein sequence ID" value="TEB40131.1"/>
    <property type="molecule type" value="Genomic_DNA"/>
</dbReference>